<gene>
    <name evidence="8" type="ORF">Taro_012081</name>
</gene>
<organism evidence="8 9">
    <name type="scientific">Colocasia esculenta</name>
    <name type="common">Wild taro</name>
    <name type="synonym">Arum esculentum</name>
    <dbReference type="NCBI Taxonomy" id="4460"/>
    <lineage>
        <taxon>Eukaryota</taxon>
        <taxon>Viridiplantae</taxon>
        <taxon>Streptophyta</taxon>
        <taxon>Embryophyta</taxon>
        <taxon>Tracheophyta</taxon>
        <taxon>Spermatophyta</taxon>
        <taxon>Magnoliopsida</taxon>
        <taxon>Liliopsida</taxon>
        <taxon>Araceae</taxon>
        <taxon>Aroideae</taxon>
        <taxon>Colocasieae</taxon>
        <taxon>Colocasia</taxon>
    </lineage>
</organism>
<evidence type="ECO:0000256" key="6">
    <source>
        <dbReference type="SAM" id="MobiDB-lite"/>
    </source>
</evidence>
<feature type="compositionally biased region" description="Polar residues" evidence="6">
    <location>
        <begin position="495"/>
        <end position="506"/>
    </location>
</feature>
<name>A0A843UI22_COLES</name>
<keyword evidence="3" id="KW-0238">DNA-binding</keyword>
<feature type="domain" description="WRKY" evidence="7">
    <location>
        <begin position="273"/>
        <end position="339"/>
    </location>
</feature>
<evidence type="ECO:0000256" key="5">
    <source>
        <dbReference type="ARBA" id="ARBA00023242"/>
    </source>
</evidence>
<dbReference type="SUPFAM" id="SSF118290">
    <property type="entry name" value="WRKY DNA-binding domain"/>
    <property type="match status" value="1"/>
</dbReference>
<dbReference type="Gene3D" id="2.20.25.80">
    <property type="entry name" value="WRKY domain"/>
    <property type="match status" value="1"/>
</dbReference>
<sequence>MERPREMALLQPSDFLQRERHSGGRDDAGGGAGDRREGIEEVDFFCESRRKGGADDLSGRGSSGSRKDPSFSDVNTGLHLLTVNTGIGGDQDKGRPDDEKLMKFDCCAAQTIVFKICDPWQLRILKDELHRLSEENQRLRSTLEQLTRNYSALQGQLHLAMQQQARENRPADQTMRCAKNEASGQLALSEQHLVEQGPAACAHNNVDDDTSDGENEPSPSLSNSADMASKGQRATVPAAKRRLTHDDESDRNADRAAPEVPCRKARVSVRARSDAPMINDGCQWRKYGQKMAKGNPCPRAYYRCTMAVGCPVRKQVQRCAEDKGILITTYEGNHNHPLPAAATAMASTTSAAAAMILSGSSTSRDALVSSGFFPGAPYASTMATLSASAPFPTITLDLTQPPNQLHRAPVSAMPFPLPLSLAQKLPTFPPAVQLGYKQSSMMETITAAITSDPNFTAALAAAVSSVIASPRVDNNGNGSGTSSHPRPPVVPESPQLPQSCTTFSTN</sequence>
<comment type="subcellular location">
    <subcellularLocation>
        <location evidence="1">Nucleus</location>
    </subcellularLocation>
</comment>
<evidence type="ECO:0000259" key="7">
    <source>
        <dbReference type="PROSITE" id="PS50811"/>
    </source>
</evidence>
<evidence type="ECO:0000313" key="8">
    <source>
        <dbReference type="EMBL" id="MQL79639.1"/>
    </source>
</evidence>
<dbReference type="Pfam" id="PF03106">
    <property type="entry name" value="WRKY"/>
    <property type="match status" value="1"/>
</dbReference>
<dbReference type="SMART" id="SM00774">
    <property type="entry name" value="WRKY"/>
    <property type="match status" value="1"/>
</dbReference>
<feature type="compositionally biased region" description="Basic and acidic residues" evidence="6">
    <location>
        <begin position="46"/>
        <end position="58"/>
    </location>
</feature>
<feature type="compositionally biased region" description="Basic and acidic residues" evidence="6">
    <location>
        <begin position="16"/>
        <end position="39"/>
    </location>
</feature>
<dbReference type="InterPro" id="IPR036576">
    <property type="entry name" value="WRKY_dom_sf"/>
</dbReference>
<dbReference type="PANTHER" id="PTHR31429:SF59">
    <property type="entry name" value="WRKY TRANSCRIPTION FACTOR 47-RELATED"/>
    <property type="match status" value="1"/>
</dbReference>
<dbReference type="OrthoDB" id="2020995at2759"/>
<dbReference type="PROSITE" id="PS50811">
    <property type="entry name" value="WRKY"/>
    <property type="match status" value="1"/>
</dbReference>
<feature type="compositionally biased region" description="Polar residues" evidence="6">
    <location>
        <begin position="472"/>
        <end position="484"/>
    </location>
</feature>
<keyword evidence="9" id="KW-1185">Reference proteome</keyword>
<evidence type="ECO:0000313" key="9">
    <source>
        <dbReference type="Proteomes" id="UP000652761"/>
    </source>
</evidence>
<dbReference type="FunFam" id="2.20.25.80:FF:000002">
    <property type="entry name" value="probable WRKY transcription factor 31"/>
    <property type="match status" value="1"/>
</dbReference>
<dbReference type="AlphaFoldDB" id="A0A843UI22"/>
<feature type="region of interest" description="Disordered" evidence="6">
    <location>
        <begin position="1"/>
        <end position="74"/>
    </location>
</feature>
<evidence type="ECO:0000256" key="1">
    <source>
        <dbReference type="ARBA" id="ARBA00004123"/>
    </source>
</evidence>
<accession>A0A843UI22</accession>
<evidence type="ECO:0000256" key="3">
    <source>
        <dbReference type="ARBA" id="ARBA00023125"/>
    </source>
</evidence>
<dbReference type="Proteomes" id="UP000652761">
    <property type="component" value="Unassembled WGS sequence"/>
</dbReference>
<feature type="compositionally biased region" description="Polar residues" evidence="6">
    <location>
        <begin position="217"/>
        <end position="226"/>
    </location>
</feature>
<dbReference type="GO" id="GO:0005634">
    <property type="term" value="C:nucleus"/>
    <property type="evidence" value="ECO:0007669"/>
    <property type="project" value="UniProtKB-SubCell"/>
</dbReference>
<proteinExistence type="predicted"/>
<evidence type="ECO:0000256" key="4">
    <source>
        <dbReference type="ARBA" id="ARBA00023163"/>
    </source>
</evidence>
<dbReference type="GO" id="GO:0003700">
    <property type="term" value="F:DNA-binding transcription factor activity"/>
    <property type="evidence" value="ECO:0007669"/>
    <property type="project" value="InterPro"/>
</dbReference>
<protein>
    <recommendedName>
        <fullName evidence="7">WRKY domain-containing protein</fullName>
    </recommendedName>
</protein>
<feature type="region of interest" description="Disordered" evidence="6">
    <location>
        <begin position="471"/>
        <end position="506"/>
    </location>
</feature>
<dbReference type="GO" id="GO:0043565">
    <property type="term" value="F:sequence-specific DNA binding"/>
    <property type="evidence" value="ECO:0007669"/>
    <property type="project" value="InterPro"/>
</dbReference>
<evidence type="ECO:0000256" key="2">
    <source>
        <dbReference type="ARBA" id="ARBA00023015"/>
    </source>
</evidence>
<comment type="caution">
    <text evidence="8">The sequence shown here is derived from an EMBL/GenBank/DDBJ whole genome shotgun (WGS) entry which is preliminary data.</text>
</comment>
<dbReference type="InterPro" id="IPR044810">
    <property type="entry name" value="WRKY_plant"/>
</dbReference>
<keyword evidence="4" id="KW-0804">Transcription</keyword>
<dbReference type="InterPro" id="IPR003657">
    <property type="entry name" value="WRKY_dom"/>
</dbReference>
<reference evidence="8" key="1">
    <citation type="submission" date="2017-07" db="EMBL/GenBank/DDBJ databases">
        <title>Taro Niue Genome Assembly and Annotation.</title>
        <authorList>
            <person name="Atibalentja N."/>
            <person name="Keating K."/>
            <person name="Fields C.J."/>
        </authorList>
    </citation>
    <scope>NUCLEOTIDE SEQUENCE</scope>
    <source>
        <strain evidence="8">Niue_2</strain>
        <tissue evidence="8">Leaf</tissue>
    </source>
</reference>
<dbReference type="PANTHER" id="PTHR31429">
    <property type="entry name" value="WRKY TRANSCRIPTION FACTOR 36-RELATED"/>
    <property type="match status" value="1"/>
</dbReference>
<feature type="region of interest" description="Disordered" evidence="6">
    <location>
        <begin position="201"/>
        <end position="268"/>
    </location>
</feature>
<dbReference type="EMBL" id="NMUH01000468">
    <property type="protein sequence ID" value="MQL79639.1"/>
    <property type="molecule type" value="Genomic_DNA"/>
</dbReference>
<keyword evidence="2" id="KW-0805">Transcription regulation</keyword>
<feature type="compositionally biased region" description="Basic and acidic residues" evidence="6">
    <location>
        <begin position="244"/>
        <end position="257"/>
    </location>
</feature>
<keyword evidence="5" id="KW-0539">Nucleus</keyword>
<feature type="region of interest" description="Disordered" evidence="6">
    <location>
        <begin position="161"/>
        <end position="183"/>
    </location>
</feature>